<gene>
    <name evidence="1" type="ORF">A2310_07240</name>
</gene>
<name>A0A1F4SQ43_UNCSA</name>
<dbReference type="CDD" id="cd03801">
    <property type="entry name" value="GT4_PimA-like"/>
    <property type="match status" value="1"/>
</dbReference>
<dbReference type="EMBL" id="MEUB01000027">
    <property type="protein sequence ID" value="OGC22545.1"/>
    <property type="molecule type" value="Genomic_DNA"/>
</dbReference>
<protein>
    <recommendedName>
        <fullName evidence="3">Glycosyltransferase subfamily 4-like N-terminal domain-containing protein</fullName>
    </recommendedName>
</protein>
<dbReference type="Proteomes" id="UP000178417">
    <property type="component" value="Unassembled WGS sequence"/>
</dbReference>
<comment type="caution">
    <text evidence="1">The sequence shown here is derived from an EMBL/GenBank/DDBJ whole genome shotgun (WGS) entry which is preliminary data.</text>
</comment>
<accession>A0A1F4SQ43</accession>
<dbReference type="Pfam" id="PF13692">
    <property type="entry name" value="Glyco_trans_1_4"/>
    <property type="match status" value="1"/>
</dbReference>
<sequence length="383" mass="44099">MKILFLTPRFPYPPLKGEQVRVYNFIKYLSRHGHKVTLLSICSKKDFINKKELEKYCEEIYCIKIGLFEKIFNFFKMIFLGLPLQNFSSYSSLIKNKITELKSKHEFDIVQIELIRMAQYIQEFKGFRIIVDLVDSLALNMKKRFKRERFWVKPIFYYEWKSMERYEKTITNLNCSFLVVSISEKKAISDSKKIEVVQNGVNVCGINNIVKTPNKIIFTGNLGYFPNVDAVLFFVKEVFPLIKAKMLDAKFFVVGANPAKKIKNLDNGVDIFVIGYVENIYEHIASASCAVAPMLSGTGIQNKILEAMACKVPVVATNCVLSGINCLPNKHILIADKPEEFANAVVSLLQKPEFNRELAKEAFDFVNSNFNWGDICKKLYKFI</sequence>
<evidence type="ECO:0000313" key="2">
    <source>
        <dbReference type="Proteomes" id="UP000178417"/>
    </source>
</evidence>
<dbReference type="AlphaFoldDB" id="A0A1F4SQ43"/>
<evidence type="ECO:0000313" key="1">
    <source>
        <dbReference type="EMBL" id="OGC22545.1"/>
    </source>
</evidence>
<dbReference type="STRING" id="1802579.A2310_07240"/>
<dbReference type="Gene3D" id="3.40.50.2000">
    <property type="entry name" value="Glycogen Phosphorylase B"/>
    <property type="match status" value="2"/>
</dbReference>
<organism evidence="1 2">
    <name type="scientific">candidate division WOR-1 bacterium RIFOXYB2_FULL_37_13</name>
    <dbReference type="NCBI Taxonomy" id="1802579"/>
    <lineage>
        <taxon>Bacteria</taxon>
        <taxon>Bacillati</taxon>
        <taxon>Saganbacteria</taxon>
    </lineage>
</organism>
<dbReference type="SUPFAM" id="SSF53756">
    <property type="entry name" value="UDP-Glycosyltransferase/glycogen phosphorylase"/>
    <property type="match status" value="1"/>
</dbReference>
<dbReference type="PANTHER" id="PTHR12526">
    <property type="entry name" value="GLYCOSYLTRANSFERASE"/>
    <property type="match status" value="1"/>
</dbReference>
<evidence type="ECO:0008006" key="3">
    <source>
        <dbReference type="Google" id="ProtNLM"/>
    </source>
</evidence>
<proteinExistence type="predicted"/>
<reference evidence="1 2" key="1">
    <citation type="journal article" date="2016" name="Nat. Commun.">
        <title>Thousands of microbial genomes shed light on interconnected biogeochemical processes in an aquifer system.</title>
        <authorList>
            <person name="Anantharaman K."/>
            <person name="Brown C.T."/>
            <person name="Hug L.A."/>
            <person name="Sharon I."/>
            <person name="Castelle C.J."/>
            <person name="Probst A.J."/>
            <person name="Thomas B.C."/>
            <person name="Singh A."/>
            <person name="Wilkins M.J."/>
            <person name="Karaoz U."/>
            <person name="Brodie E.L."/>
            <person name="Williams K.H."/>
            <person name="Hubbard S.S."/>
            <person name="Banfield J.F."/>
        </authorList>
    </citation>
    <scope>NUCLEOTIDE SEQUENCE [LARGE SCALE GENOMIC DNA]</scope>
</reference>